<protein>
    <submittedName>
        <fullName evidence="1">Uncharacterized protein</fullName>
    </submittedName>
</protein>
<organism evidence="1 2">
    <name type="scientific">Trichothecium roseum</name>
    <dbReference type="NCBI Taxonomy" id="47278"/>
    <lineage>
        <taxon>Eukaryota</taxon>
        <taxon>Fungi</taxon>
        <taxon>Dikarya</taxon>
        <taxon>Ascomycota</taxon>
        <taxon>Pezizomycotina</taxon>
        <taxon>Sordariomycetes</taxon>
        <taxon>Hypocreomycetidae</taxon>
        <taxon>Hypocreales</taxon>
        <taxon>Hypocreales incertae sedis</taxon>
        <taxon>Trichothecium</taxon>
    </lineage>
</organism>
<dbReference type="Proteomes" id="UP001163324">
    <property type="component" value="Chromosome 10"/>
</dbReference>
<comment type="caution">
    <text evidence="1">The sequence shown here is derived from an EMBL/GenBank/DDBJ whole genome shotgun (WGS) entry which is preliminary data.</text>
</comment>
<evidence type="ECO:0000313" key="1">
    <source>
        <dbReference type="EMBL" id="KAI9896060.1"/>
    </source>
</evidence>
<keyword evidence="2" id="KW-1185">Reference proteome</keyword>
<reference evidence="1" key="1">
    <citation type="submission" date="2022-10" db="EMBL/GenBank/DDBJ databases">
        <title>Complete Genome of Trichothecium roseum strain YXFP-22015, a Plant Pathogen Isolated from Citrus.</title>
        <authorList>
            <person name="Wang Y."/>
            <person name="Zhu L."/>
        </authorList>
    </citation>
    <scope>NUCLEOTIDE SEQUENCE</scope>
    <source>
        <strain evidence="1">YXFP-22015</strain>
    </source>
</reference>
<dbReference type="EMBL" id="CM047949">
    <property type="protein sequence ID" value="KAI9896060.1"/>
    <property type="molecule type" value="Genomic_DNA"/>
</dbReference>
<gene>
    <name evidence="1" type="ORF">N3K66_008960</name>
</gene>
<accession>A0ACC0UPN2</accession>
<sequence>MASRRSLLRLTTTTTAAAPLKHPIPLTLRTISITPRLIPHHSAQQQHNNSNRLSTPRRLFSSSAATMAPVPSSMRTVQINKNGGVEVLEHNTVPVPTPAANEVLVRNRFSGINFIDTYFRTGLYPAPAFPLTLGREGAGEVVSVGGSVPADLAPALGANVVYMHTAAYGEYVAVPADKVVPVPEGVSLEHAAAVFLQGLTAWTFVREAADVKAGQWTLVHAAAGGVGLLLCQMLRSVGAKVIGTASTAEKLDLARANGAEWTINSNDDVVAKVKEITGGHGIDAIFDGVGKVTFEPDMEMVALKGQIISFGNASGAVDPVNILRLGAKNVRLMRPQVYGYITQRHELEKYAGELFDMVKSGKLNVAIHKVYPLADVAQAHNDIESRKTTGKLLLQI</sequence>
<name>A0ACC0UPN2_9HYPO</name>
<evidence type="ECO:0000313" key="2">
    <source>
        <dbReference type="Proteomes" id="UP001163324"/>
    </source>
</evidence>
<proteinExistence type="predicted"/>